<protein>
    <submittedName>
        <fullName evidence="1">Uncharacterized protein</fullName>
    </submittedName>
</protein>
<dbReference type="AlphaFoldDB" id="A0A0F9TFW3"/>
<reference evidence="1" key="1">
    <citation type="journal article" date="2015" name="Nature">
        <title>Complex archaea that bridge the gap between prokaryotes and eukaryotes.</title>
        <authorList>
            <person name="Spang A."/>
            <person name="Saw J.H."/>
            <person name="Jorgensen S.L."/>
            <person name="Zaremba-Niedzwiedzka K."/>
            <person name="Martijn J."/>
            <person name="Lind A.E."/>
            <person name="van Eijk R."/>
            <person name="Schleper C."/>
            <person name="Guy L."/>
            <person name="Ettema T.J."/>
        </authorList>
    </citation>
    <scope>NUCLEOTIDE SEQUENCE</scope>
</reference>
<comment type="caution">
    <text evidence="1">The sequence shown here is derived from an EMBL/GenBank/DDBJ whole genome shotgun (WGS) entry which is preliminary data.</text>
</comment>
<accession>A0A0F9TFW3</accession>
<dbReference type="EMBL" id="LAZR01000337">
    <property type="protein sequence ID" value="KKN73747.1"/>
    <property type="molecule type" value="Genomic_DNA"/>
</dbReference>
<gene>
    <name evidence="1" type="ORF">LCGC14_0396950</name>
</gene>
<organism evidence="1">
    <name type="scientific">marine sediment metagenome</name>
    <dbReference type="NCBI Taxonomy" id="412755"/>
    <lineage>
        <taxon>unclassified sequences</taxon>
        <taxon>metagenomes</taxon>
        <taxon>ecological metagenomes</taxon>
    </lineage>
</organism>
<proteinExistence type="predicted"/>
<name>A0A0F9TFW3_9ZZZZ</name>
<sequence length="62" mass="6862">MERSTIKTEPVCRWDHQTPVITSPYRTPLGPEYPAVGFKVCGPGCSERPHGAVCFDSREVGK</sequence>
<evidence type="ECO:0000313" key="1">
    <source>
        <dbReference type="EMBL" id="KKN73747.1"/>
    </source>
</evidence>